<comment type="caution">
    <text evidence="8">The sequence shown here is derived from an EMBL/GenBank/DDBJ whole genome shotgun (WGS) entry which is preliminary data.</text>
</comment>
<evidence type="ECO:0000313" key="9">
    <source>
        <dbReference type="Proteomes" id="UP000005446"/>
    </source>
</evidence>
<sequence length="95" mass="10699">MKILQGKLIESRFKIPTKPGLDGPLCCTSRKDFERDQVTYMSDSLGLHEISNPSSTEFAVSMHRIEKSSYDRLTSEAYSNEFDVRSKGGIFQSCA</sequence>
<dbReference type="GO" id="GO:0017172">
    <property type="term" value="F:cysteine dioxygenase activity"/>
    <property type="evidence" value="ECO:0007669"/>
    <property type="project" value="UniProtKB-UniRule"/>
</dbReference>
<evidence type="ECO:0000256" key="1">
    <source>
        <dbReference type="ARBA" id="ARBA00006622"/>
    </source>
</evidence>
<dbReference type="HOGENOM" id="CLU_2372976_0_0_1"/>
<evidence type="ECO:0000256" key="5">
    <source>
        <dbReference type="ARBA" id="ARBA00023002"/>
    </source>
</evidence>
<dbReference type="PANTHER" id="PTHR12918">
    <property type="entry name" value="CYSTEINE DIOXYGENASE"/>
    <property type="match status" value="1"/>
</dbReference>
<reference evidence="8 9" key="1">
    <citation type="journal article" date="2012" name="Eukaryot. Cell">
        <title>Genome sequence of the fungus Glarea lozoyensis: the first genome sequence of a species from the Helotiaceae family.</title>
        <authorList>
            <person name="Youssar L."/>
            <person name="Gruening B.A."/>
            <person name="Erxleben A."/>
            <person name="Guenther S."/>
            <person name="Huettel W."/>
        </authorList>
    </citation>
    <scope>NUCLEOTIDE SEQUENCE [LARGE SCALE GENOMIC DNA]</scope>
    <source>
        <strain evidence="9">ATCC 74030 / MF5533</strain>
    </source>
</reference>
<name>H0EMI9_GLAL7</name>
<dbReference type="AlphaFoldDB" id="H0EMI9"/>
<evidence type="ECO:0000256" key="7">
    <source>
        <dbReference type="RuleBase" id="RU366010"/>
    </source>
</evidence>
<evidence type="ECO:0000256" key="6">
    <source>
        <dbReference type="ARBA" id="ARBA00023004"/>
    </source>
</evidence>
<comment type="similarity">
    <text evidence="1 7">Belongs to the cysteine dioxygenase family.</text>
</comment>
<dbReference type="InParanoid" id="H0EMI9"/>
<keyword evidence="3 7" id="KW-0479">Metal-binding</keyword>
<evidence type="ECO:0000256" key="3">
    <source>
        <dbReference type="ARBA" id="ARBA00022723"/>
    </source>
</evidence>
<dbReference type="OrthoDB" id="543511at2759"/>
<dbReference type="Gene3D" id="2.60.120.10">
    <property type="entry name" value="Jelly Rolls"/>
    <property type="match status" value="1"/>
</dbReference>
<evidence type="ECO:0000256" key="2">
    <source>
        <dbReference type="ARBA" id="ARBA00013133"/>
    </source>
</evidence>
<organism evidence="8 9">
    <name type="scientific">Glarea lozoyensis (strain ATCC 74030 / MF5533)</name>
    <dbReference type="NCBI Taxonomy" id="1104152"/>
    <lineage>
        <taxon>Eukaryota</taxon>
        <taxon>Fungi</taxon>
        <taxon>Dikarya</taxon>
        <taxon>Ascomycota</taxon>
        <taxon>Pezizomycotina</taxon>
        <taxon>Leotiomycetes</taxon>
        <taxon>Helotiales</taxon>
        <taxon>Helotiaceae</taxon>
        <taxon>Glarea</taxon>
    </lineage>
</organism>
<evidence type="ECO:0000313" key="8">
    <source>
        <dbReference type="EMBL" id="EHL00329.1"/>
    </source>
</evidence>
<accession>H0EMI9</accession>
<keyword evidence="4 7" id="KW-0223">Dioxygenase</keyword>
<dbReference type="EC" id="1.13.11.20" evidence="2 7"/>
<gene>
    <name evidence="8" type="ORF">M7I_3826</name>
</gene>
<dbReference type="InterPro" id="IPR014710">
    <property type="entry name" value="RmlC-like_jellyroll"/>
</dbReference>
<proteinExistence type="inferred from homology"/>
<dbReference type="SUPFAM" id="SSF51182">
    <property type="entry name" value="RmlC-like cupins"/>
    <property type="match status" value="1"/>
</dbReference>
<keyword evidence="5 7" id="KW-0560">Oxidoreductase</keyword>
<dbReference type="EMBL" id="AGUE01000089">
    <property type="protein sequence ID" value="EHL00329.1"/>
    <property type="molecule type" value="Genomic_DNA"/>
</dbReference>
<comment type="cofactor">
    <cofactor evidence="7">
        <name>Fe cation</name>
        <dbReference type="ChEBI" id="CHEBI:24875"/>
    </cofactor>
    <text evidence="7">Binds 1 Fe cation per subunit.</text>
</comment>
<protein>
    <recommendedName>
        <fullName evidence="2 7">Cysteine dioxygenase</fullName>
        <ecNumber evidence="2 7">1.13.11.20</ecNumber>
    </recommendedName>
</protein>
<evidence type="ECO:0000256" key="4">
    <source>
        <dbReference type="ARBA" id="ARBA00022964"/>
    </source>
</evidence>
<dbReference type="Pfam" id="PF05995">
    <property type="entry name" value="CDO_I"/>
    <property type="match status" value="1"/>
</dbReference>
<dbReference type="InterPro" id="IPR011051">
    <property type="entry name" value="RmlC_Cupin_sf"/>
</dbReference>
<dbReference type="InterPro" id="IPR010300">
    <property type="entry name" value="CDO_1"/>
</dbReference>
<dbReference type="PANTHER" id="PTHR12918:SF1">
    <property type="entry name" value="CYSTEINE DIOXYGENASE TYPE 1"/>
    <property type="match status" value="1"/>
</dbReference>
<keyword evidence="6 7" id="KW-0408">Iron</keyword>
<dbReference type="Proteomes" id="UP000005446">
    <property type="component" value="Unassembled WGS sequence"/>
</dbReference>
<keyword evidence="9" id="KW-1185">Reference proteome</keyword>
<dbReference type="GO" id="GO:0008198">
    <property type="term" value="F:ferrous iron binding"/>
    <property type="evidence" value="ECO:0007669"/>
    <property type="project" value="TreeGrafter"/>
</dbReference>
<comment type="catalytic activity">
    <reaction evidence="7">
        <text>L-cysteine + O2 = 3-sulfino-L-alanine + H(+)</text>
        <dbReference type="Rhea" id="RHEA:20441"/>
        <dbReference type="ChEBI" id="CHEBI:15378"/>
        <dbReference type="ChEBI" id="CHEBI:15379"/>
        <dbReference type="ChEBI" id="CHEBI:35235"/>
        <dbReference type="ChEBI" id="CHEBI:61085"/>
        <dbReference type="EC" id="1.13.11.20"/>
    </reaction>
</comment>